<feature type="compositionally biased region" description="Basic and acidic residues" evidence="8">
    <location>
        <begin position="266"/>
        <end position="277"/>
    </location>
</feature>
<dbReference type="Gene3D" id="3.40.1170.10">
    <property type="entry name" value="DNA repair protein MutS, domain I"/>
    <property type="match status" value="1"/>
</dbReference>
<organism evidence="10 11">
    <name type="scientific">Phlebiopsis gigantea (strain 11061_1 CR5-6)</name>
    <name type="common">White-rot fungus</name>
    <name type="synonym">Peniophora gigantea</name>
    <dbReference type="NCBI Taxonomy" id="745531"/>
    <lineage>
        <taxon>Eukaryota</taxon>
        <taxon>Fungi</taxon>
        <taxon>Dikarya</taxon>
        <taxon>Basidiomycota</taxon>
        <taxon>Agaricomycotina</taxon>
        <taxon>Agaricomycetes</taxon>
        <taxon>Polyporales</taxon>
        <taxon>Phanerochaetaceae</taxon>
        <taxon>Phlebiopsis</taxon>
    </lineage>
</organism>
<dbReference type="Gene3D" id="1.10.1420.10">
    <property type="match status" value="2"/>
</dbReference>
<dbReference type="Pfam" id="PF00488">
    <property type="entry name" value="MutS_V"/>
    <property type="match status" value="1"/>
</dbReference>
<dbReference type="GO" id="GO:0005524">
    <property type="term" value="F:ATP binding"/>
    <property type="evidence" value="ECO:0007669"/>
    <property type="project" value="UniProtKB-UniRule"/>
</dbReference>
<feature type="coiled-coil region" evidence="7">
    <location>
        <begin position="824"/>
        <end position="855"/>
    </location>
</feature>
<dbReference type="InterPro" id="IPR007860">
    <property type="entry name" value="DNA_mmatch_repair_MutS_con_dom"/>
</dbReference>
<name>A0A0C3S8C0_PHLG1</name>
<dbReference type="Pfam" id="PF01624">
    <property type="entry name" value="MutS_I"/>
    <property type="match status" value="1"/>
</dbReference>
<dbReference type="SUPFAM" id="SSF55271">
    <property type="entry name" value="DNA repair protein MutS, domain I"/>
    <property type="match status" value="1"/>
</dbReference>
<dbReference type="Gene3D" id="3.40.50.300">
    <property type="entry name" value="P-loop containing nucleotide triphosphate hydrolases"/>
    <property type="match status" value="1"/>
</dbReference>
<dbReference type="Proteomes" id="UP000053257">
    <property type="component" value="Unassembled WGS sequence"/>
</dbReference>
<feature type="compositionally biased region" description="Acidic residues" evidence="8">
    <location>
        <begin position="169"/>
        <end position="179"/>
    </location>
</feature>
<feature type="compositionally biased region" description="Acidic residues" evidence="8">
    <location>
        <begin position="207"/>
        <end position="229"/>
    </location>
</feature>
<dbReference type="PIRSF" id="PIRSF037677">
    <property type="entry name" value="DNA_mis_repair_Msh6"/>
    <property type="match status" value="1"/>
</dbReference>
<evidence type="ECO:0000256" key="4">
    <source>
        <dbReference type="ARBA" id="ARBA00022840"/>
    </source>
</evidence>
<evidence type="ECO:0000256" key="3">
    <source>
        <dbReference type="ARBA" id="ARBA00022763"/>
    </source>
</evidence>
<dbReference type="InterPro" id="IPR027417">
    <property type="entry name" value="P-loop_NTPase"/>
</dbReference>
<dbReference type="InterPro" id="IPR017261">
    <property type="entry name" value="DNA_mismatch_repair_MutS/MSH"/>
</dbReference>
<dbReference type="Gene3D" id="3.30.420.110">
    <property type="entry name" value="MutS, connector domain"/>
    <property type="match status" value="1"/>
</dbReference>
<evidence type="ECO:0000256" key="8">
    <source>
        <dbReference type="SAM" id="MobiDB-lite"/>
    </source>
</evidence>
<feature type="compositionally biased region" description="Polar residues" evidence="8">
    <location>
        <begin position="1"/>
        <end position="11"/>
    </location>
</feature>
<feature type="compositionally biased region" description="Polar residues" evidence="8">
    <location>
        <begin position="281"/>
        <end position="291"/>
    </location>
</feature>
<evidence type="ECO:0000256" key="5">
    <source>
        <dbReference type="ARBA" id="ARBA00023125"/>
    </source>
</evidence>
<evidence type="ECO:0000313" key="11">
    <source>
        <dbReference type="Proteomes" id="UP000053257"/>
    </source>
</evidence>
<accession>A0A0C3S8C0</accession>
<dbReference type="InterPro" id="IPR016151">
    <property type="entry name" value="DNA_mismatch_repair_MutS_N"/>
</dbReference>
<sequence length="1273" mass="141057">MKQKSLMSFFSKNPGAPSGSTTESSKTEETPQKPKKAGNTSKSVSERVHDDTSSDPSVPEARTPLSKNASLSSIVHDASYTRSSDGAESYAQTPPTSDPIDVDMLSADEEEPKSKKPKKKRKIVLEDSDEEIEDLAAAYNKGRSANQSSPVPKRGNGRTKKPRVAALLSDDEDEDEDEGPSLASFSQRLTKFRPPEKTKPKRRSSEVDDDDDFIVPDDVEEDEDEDEAELPSSRAPSRASVSSSRASSRLSTYAHTDASEAEDDVRESASARKERLPLKKSGSNRGSSNIFLTAAEQRQQQQKEDKKSSENPFDFLMDVRDKDGVRPGQPGYDPRTLYIPPKAWKTFTPFEKQFWEIKQNHFDTVLFFQKGKFLELYEEDARIGHQEFDLKLTQRVKMSMVGVPEQSFNFWAAKFLAKGHKVGRVDQAETALGAEMRVAADKGKGKGKFATAADKGSDKIVRRELNKVYTNGTLVDEALLTDEQAGHCVSIREDGEEDPKTGKQKFGLCVLDSATSEFNLSAFEDDVCRTKLETMMRQLRPKELIFTKGNLSVPTTRLLKAVLPGNCMWTSLRDCEGLSCDKTIKELKELYPADEDDDSANPHGLSSAVPEAILSMIRYTGAVEALGAMIWYLRTLNIGKDILSMKNFNVYDPMKKGQGLMLDGQTLAHIEILLNSEGTEEGSLLKLLGRCITPSGKRLFRIWLCMPLREISDINARLDAVQDLMDHPTFESDFGDVAKGLPDLERIVSRVHAKNCRVKDFLKVLDAFSKLSKGLSSLADTSENFHSKTIFGLLRSAPDLAPHIKHVKSMFKRPEDGNDELVPQEGKDETYDTIMEEIKELEDDLDEQLIKLQKKVKGKISYWHSAQGTKEIYLVQTKNDEKVPGSWTKCGGTKAVARWNVPELGTAIRGLKEAREHRNMAVKDFKNRVFAEFDQDRSIWLRAVRVLSELDCLFSLAKASTALGEPACRPEFVEGDVAWIDFEELRHPALSVSAGFKGDFIPNDVHLGGDVGRIALLTGPNMGGKSTLMRMSAAGVIMAQLGMFVPAKRARMCPVDAILTRMGAYDNMFSNASTFKVELDECCKILRDATPRSMVILDELGRGTSTYDGMAIAGAVLHQLATHTLSLSFFATHYGSLTDDFSYHPNIRNMHMATLVDDEKQELVFLYKLVEGAASSSFGTHVANLAGVPSSVVERAEVVSQDFARQFSEKMEGNKKNKAASRLPLTVQADFAYLLSLVTGKAALPVDPVRQRELLKGLKAAVRGYLSHASTAT</sequence>
<feature type="compositionally biased region" description="Low complexity" evidence="8">
    <location>
        <begin position="230"/>
        <end position="251"/>
    </location>
</feature>
<keyword evidence="7" id="KW-0175">Coiled coil</keyword>
<gene>
    <name evidence="10" type="ORF">PHLGIDRAFT_71354</name>
</gene>
<dbReference type="STRING" id="745531.A0A0C3S8C0"/>
<dbReference type="GO" id="GO:0006298">
    <property type="term" value="P:mismatch repair"/>
    <property type="evidence" value="ECO:0007669"/>
    <property type="project" value="InterPro"/>
</dbReference>
<dbReference type="PANTHER" id="PTHR11361">
    <property type="entry name" value="DNA MISMATCH REPAIR PROTEIN MUTS FAMILY MEMBER"/>
    <property type="match status" value="1"/>
</dbReference>
<feature type="compositionally biased region" description="Polar residues" evidence="8">
    <location>
        <begin position="80"/>
        <end position="95"/>
    </location>
</feature>
<dbReference type="PROSITE" id="PS00486">
    <property type="entry name" value="DNA_MISMATCH_REPAIR_2"/>
    <property type="match status" value="1"/>
</dbReference>
<evidence type="ECO:0000313" key="10">
    <source>
        <dbReference type="EMBL" id="KIP07272.1"/>
    </source>
</evidence>
<evidence type="ECO:0000259" key="9">
    <source>
        <dbReference type="PROSITE" id="PS00486"/>
    </source>
</evidence>
<feature type="region of interest" description="Disordered" evidence="8">
    <location>
        <begin position="1"/>
        <end position="334"/>
    </location>
</feature>
<dbReference type="InterPro" id="IPR036678">
    <property type="entry name" value="MutS_con_dom_sf"/>
</dbReference>
<dbReference type="SUPFAM" id="SSF53150">
    <property type="entry name" value="DNA repair protein MutS, domain II"/>
    <property type="match status" value="1"/>
</dbReference>
<keyword evidence="11" id="KW-1185">Reference proteome</keyword>
<dbReference type="NCBIfam" id="NF003810">
    <property type="entry name" value="PRK05399.1"/>
    <property type="match status" value="1"/>
</dbReference>
<dbReference type="AlphaFoldDB" id="A0A0C3S8C0"/>
<dbReference type="GO" id="GO:0030983">
    <property type="term" value="F:mismatched DNA binding"/>
    <property type="evidence" value="ECO:0007669"/>
    <property type="project" value="UniProtKB-UniRule"/>
</dbReference>
<comment type="function">
    <text evidence="6">Component of the post-replicative DNA mismatch repair system (MMR).</text>
</comment>
<dbReference type="HOGENOM" id="CLU_002472_1_0_1"/>
<evidence type="ECO:0000256" key="6">
    <source>
        <dbReference type="PIRNR" id="PIRNR037677"/>
    </source>
</evidence>
<reference evidence="10 11" key="1">
    <citation type="journal article" date="2014" name="PLoS Genet.">
        <title>Analysis of the Phlebiopsis gigantea genome, transcriptome and secretome provides insight into its pioneer colonization strategies of wood.</title>
        <authorList>
            <person name="Hori C."/>
            <person name="Ishida T."/>
            <person name="Igarashi K."/>
            <person name="Samejima M."/>
            <person name="Suzuki H."/>
            <person name="Master E."/>
            <person name="Ferreira P."/>
            <person name="Ruiz-Duenas F.J."/>
            <person name="Held B."/>
            <person name="Canessa P."/>
            <person name="Larrondo L.F."/>
            <person name="Schmoll M."/>
            <person name="Druzhinina I.S."/>
            <person name="Kubicek C.P."/>
            <person name="Gaskell J.A."/>
            <person name="Kersten P."/>
            <person name="St John F."/>
            <person name="Glasner J."/>
            <person name="Sabat G."/>
            <person name="Splinter BonDurant S."/>
            <person name="Syed K."/>
            <person name="Yadav J."/>
            <person name="Mgbeahuruike A.C."/>
            <person name="Kovalchuk A."/>
            <person name="Asiegbu F.O."/>
            <person name="Lackner G."/>
            <person name="Hoffmeister D."/>
            <person name="Rencoret J."/>
            <person name="Gutierrez A."/>
            <person name="Sun H."/>
            <person name="Lindquist E."/>
            <person name="Barry K."/>
            <person name="Riley R."/>
            <person name="Grigoriev I.V."/>
            <person name="Henrissat B."/>
            <person name="Kues U."/>
            <person name="Berka R.M."/>
            <person name="Martinez A.T."/>
            <person name="Covert S.F."/>
            <person name="Blanchette R.A."/>
            <person name="Cullen D."/>
        </authorList>
    </citation>
    <scope>NUCLEOTIDE SEQUENCE [LARGE SCALE GENOMIC DNA]</scope>
    <source>
        <strain evidence="10 11">11061_1 CR5-6</strain>
    </source>
</reference>
<dbReference type="Pfam" id="PF05192">
    <property type="entry name" value="MutS_III"/>
    <property type="match status" value="1"/>
</dbReference>
<dbReference type="Pfam" id="PF05188">
    <property type="entry name" value="MutS_II"/>
    <property type="match status" value="1"/>
</dbReference>
<protein>
    <recommendedName>
        <fullName evidence="6">DNA mismatch repair protein</fullName>
    </recommendedName>
</protein>
<evidence type="ECO:0000256" key="2">
    <source>
        <dbReference type="ARBA" id="ARBA00022741"/>
    </source>
</evidence>
<evidence type="ECO:0000256" key="1">
    <source>
        <dbReference type="ARBA" id="ARBA00006271"/>
    </source>
</evidence>
<dbReference type="InterPro" id="IPR036187">
    <property type="entry name" value="DNA_mismatch_repair_MutS_sf"/>
</dbReference>
<keyword evidence="6" id="KW-0234">DNA repair</keyword>
<dbReference type="EMBL" id="KN840500">
    <property type="protein sequence ID" value="KIP07272.1"/>
    <property type="molecule type" value="Genomic_DNA"/>
</dbReference>
<dbReference type="PANTHER" id="PTHR11361:SF148">
    <property type="entry name" value="DNA MISMATCH REPAIR PROTEIN MSH6"/>
    <property type="match status" value="1"/>
</dbReference>
<proteinExistence type="inferred from homology"/>
<dbReference type="SMART" id="SM00533">
    <property type="entry name" value="MUTSd"/>
    <property type="match status" value="1"/>
</dbReference>
<comment type="similarity">
    <text evidence="1 6">Belongs to the DNA mismatch repair MutS family.</text>
</comment>
<keyword evidence="2 6" id="KW-0547">Nucleotide-binding</keyword>
<keyword evidence="4 6" id="KW-0067">ATP-binding</keyword>
<dbReference type="SUPFAM" id="SSF48334">
    <property type="entry name" value="DNA repair protein MutS, domain III"/>
    <property type="match status" value="1"/>
</dbReference>
<dbReference type="InterPro" id="IPR007696">
    <property type="entry name" value="DNA_mismatch_repair_MutS_core"/>
</dbReference>
<feature type="domain" description="DNA mismatch repair proteins mutS family" evidence="9">
    <location>
        <begin position="1093"/>
        <end position="1109"/>
    </location>
</feature>
<dbReference type="GO" id="GO:0032301">
    <property type="term" value="C:MutSalpha complex"/>
    <property type="evidence" value="ECO:0007669"/>
    <property type="project" value="TreeGrafter"/>
</dbReference>
<dbReference type="GO" id="GO:0140664">
    <property type="term" value="F:ATP-dependent DNA damage sensor activity"/>
    <property type="evidence" value="ECO:0007669"/>
    <property type="project" value="InterPro"/>
</dbReference>
<dbReference type="InterPro" id="IPR045076">
    <property type="entry name" value="MutS"/>
</dbReference>
<dbReference type="InterPro" id="IPR000432">
    <property type="entry name" value="DNA_mismatch_repair_MutS_C"/>
</dbReference>
<dbReference type="SUPFAM" id="SSF52540">
    <property type="entry name" value="P-loop containing nucleoside triphosphate hydrolases"/>
    <property type="match status" value="1"/>
</dbReference>
<dbReference type="OrthoDB" id="121051at2759"/>
<dbReference type="InterPro" id="IPR007695">
    <property type="entry name" value="DNA_mismatch_repair_MutS-lik_N"/>
</dbReference>
<feature type="compositionally biased region" description="Basic and acidic residues" evidence="8">
    <location>
        <begin position="193"/>
        <end position="206"/>
    </location>
</feature>
<keyword evidence="3 6" id="KW-0227">DNA damage</keyword>
<keyword evidence="5 6" id="KW-0238">DNA-binding</keyword>
<evidence type="ECO:0000256" key="7">
    <source>
        <dbReference type="SAM" id="Coils"/>
    </source>
</evidence>
<dbReference type="SMART" id="SM00534">
    <property type="entry name" value="MUTSac"/>
    <property type="match status" value="1"/>
</dbReference>